<feature type="chain" id="PRO_5019750901" evidence="1">
    <location>
        <begin position="24"/>
        <end position="210"/>
    </location>
</feature>
<evidence type="ECO:0000313" key="2">
    <source>
        <dbReference type="EMBL" id="RKR00259.1"/>
    </source>
</evidence>
<gene>
    <name evidence="2" type="ORF">C7435_1463</name>
</gene>
<sequence>MHKSLIFPVSLLALAGIGSGALATQGEGLTSQYTRIDESCVESQLPDEPVYETVCPGHDGWRVHIVSGEHGSASAYARPGIDRSDYINAPTRGLFGGFHDVVEWRLDDGEAFATIHRYVHYNTPDVMEFYDGIEAPNTLIVTALAAEGGYTVCPVAFVDASVLPDANMIARAAADELARGWDCGNEPIRFNDAMPDVETYFLSLGRKRAG</sequence>
<protein>
    <submittedName>
        <fullName evidence="2">Uncharacterized protein</fullName>
    </submittedName>
</protein>
<accession>A0A495DD75</accession>
<keyword evidence="1" id="KW-0732">Signal</keyword>
<name>A0A495DD75_9PROT</name>
<dbReference type="OrthoDB" id="7629373at2"/>
<dbReference type="RefSeq" id="WP_121210596.1">
    <property type="nucleotide sequence ID" value="NZ_RBIM01000003.1"/>
</dbReference>
<proteinExistence type="predicted"/>
<comment type="caution">
    <text evidence="2">The sequence shown here is derived from an EMBL/GenBank/DDBJ whole genome shotgun (WGS) entry which is preliminary data.</text>
</comment>
<feature type="signal peptide" evidence="1">
    <location>
        <begin position="1"/>
        <end position="23"/>
    </location>
</feature>
<evidence type="ECO:0000256" key="1">
    <source>
        <dbReference type="SAM" id="SignalP"/>
    </source>
</evidence>
<dbReference type="Proteomes" id="UP000273675">
    <property type="component" value="Unassembled WGS sequence"/>
</dbReference>
<evidence type="ECO:0000313" key="3">
    <source>
        <dbReference type="Proteomes" id="UP000273675"/>
    </source>
</evidence>
<dbReference type="EMBL" id="RBIM01000003">
    <property type="protein sequence ID" value="RKR00259.1"/>
    <property type="molecule type" value="Genomic_DNA"/>
</dbReference>
<reference evidence="2 3" key="1">
    <citation type="submission" date="2018-10" db="EMBL/GenBank/DDBJ databases">
        <title>Genomic Encyclopedia of Type Strains, Phase IV (KMG-IV): sequencing the most valuable type-strain genomes for metagenomic binning, comparative biology and taxonomic classification.</title>
        <authorList>
            <person name="Goeker M."/>
        </authorList>
    </citation>
    <scope>NUCLEOTIDE SEQUENCE [LARGE SCALE GENOMIC DNA]</scope>
    <source>
        <strain evidence="2 3">DSM 4734</strain>
    </source>
</reference>
<organism evidence="2 3">
    <name type="scientific">Maricaulis maris</name>
    <dbReference type="NCBI Taxonomy" id="74318"/>
    <lineage>
        <taxon>Bacteria</taxon>
        <taxon>Pseudomonadati</taxon>
        <taxon>Pseudomonadota</taxon>
        <taxon>Alphaproteobacteria</taxon>
        <taxon>Maricaulales</taxon>
        <taxon>Maricaulaceae</taxon>
        <taxon>Maricaulis</taxon>
    </lineage>
</organism>
<dbReference type="AlphaFoldDB" id="A0A495DD75"/>